<dbReference type="AlphaFoldDB" id="A0A432M2U0"/>
<gene>
    <name evidence="2" type="ORF">EKH80_16820</name>
</gene>
<evidence type="ECO:0000313" key="3">
    <source>
        <dbReference type="Proteomes" id="UP000274358"/>
    </source>
</evidence>
<organism evidence="2 3">
    <name type="scientific">Dyella choica</name>
    <dbReference type="NCBI Taxonomy" id="1927959"/>
    <lineage>
        <taxon>Bacteria</taxon>
        <taxon>Pseudomonadati</taxon>
        <taxon>Pseudomonadota</taxon>
        <taxon>Gammaproteobacteria</taxon>
        <taxon>Lysobacterales</taxon>
        <taxon>Rhodanobacteraceae</taxon>
        <taxon>Dyella</taxon>
    </lineage>
</organism>
<evidence type="ECO:0000313" key="2">
    <source>
        <dbReference type="EMBL" id="RUL72700.1"/>
    </source>
</evidence>
<dbReference type="EMBL" id="RYYV01000014">
    <property type="protein sequence ID" value="RUL72700.1"/>
    <property type="molecule type" value="Genomic_DNA"/>
</dbReference>
<proteinExistence type="predicted"/>
<dbReference type="RefSeq" id="WP_126685947.1">
    <property type="nucleotide sequence ID" value="NZ_RYYV01000014.1"/>
</dbReference>
<feature type="compositionally biased region" description="Basic and acidic residues" evidence="1">
    <location>
        <begin position="70"/>
        <end position="79"/>
    </location>
</feature>
<sequence length="79" mass="8663">MTSKKPHRDPTTPAETLQDLAKAKHKHAQQTPAWPGARERAEPQHAHALPANDASPGDTEKTPPTKSGHGRSDINKRHH</sequence>
<name>A0A432M2U0_9GAMM</name>
<dbReference type="Proteomes" id="UP000274358">
    <property type="component" value="Unassembled WGS sequence"/>
</dbReference>
<evidence type="ECO:0000256" key="1">
    <source>
        <dbReference type="SAM" id="MobiDB-lite"/>
    </source>
</evidence>
<protein>
    <submittedName>
        <fullName evidence="2">Uncharacterized protein</fullName>
    </submittedName>
</protein>
<reference evidence="2 3" key="1">
    <citation type="submission" date="2018-12" db="EMBL/GenBank/DDBJ databases">
        <title>Dyella dinghuensis sp. nov. DHOA06 and Dyella choica sp. nov. 4M-K27, isolated from forest soil.</title>
        <authorList>
            <person name="Qiu L.-H."/>
            <person name="Gao Z.-H."/>
        </authorList>
    </citation>
    <scope>NUCLEOTIDE SEQUENCE [LARGE SCALE GENOMIC DNA]</scope>
    <source>
        <strain evidence="2 3">4M-K27</strain>
    </source>
</reference>
<comment type="caution">
    <text evidence="2">The sequence shown here is derived from an EMBL/GenBank/DDBJ whole genome shotgun (WGS) entry which is preliminary data.</text>
</comment>
<keyword evidence="3" id="KW-1185">Reference proteome</keyword>
<feature type="region of interest" description="Disordered" evidence="1">
    <location>
        <begin position="1"/>
        <end position="79"/>
    </location>
</feature>
<accession>A0A432M2U0</accession>